<dbReference type="Pfam" id="PF08811">
    <property type="entry name" value="DUF1800"/>
    <property type="match status" value="1"/>
</dbReference>
<accession>A0AAU7ZB63</accession>
<reference evidence="2" key="2">
    <citation type="journal article" date="2024" name="Environ. Microbiol.">
        <title>Genome analysis and description of Tunturibacter gen. nov. expands the diversity of Terriglobia in tundra soils.</title>
        <authorList>
            <person name="Messyasz A."/>
            <person name="Mannisto M.K."/>
            <person name="Kerkhof L.J."/>
            <person name="Haggblom M.M."/>
        </authorList>
    </citation>
    <scope>NUCLEOTIDE SEQUENCE</scope>
    <source>
        <strain evidence="2">M8UP23</strain>
    </source>
</reference>
<evidence type="ECO:0000256" key="1">
    <source>
        <dbReference type="SAM" id="MobiDB-lite"/>
    </source>
</evidence>
<dbReference type="RefSeq" id="WP_353068824.1">
    <property type="nucleotide sequence ID" value="NZ_CP132932.1"/>
</dbReference>
<gene>
    <name evidence="2" type="ORF">RBB75_17540</name>
</gene>
<sequence length="748" mass="81914">MRSGQRAGVFVGGVRVLLSGVLCVLMVEQPMVAAAATKRAVEPSVKQIESDQRALHALNRFTFGPRPGDVAAVREIGVKAWFERQLNPQSIDDSALEVRLAAFPAMQMEQTELMQRYPSPAVLRQMIAKNEPLPSDPVEHAIYADQIAFYKTAKAKKEAEQAAAAKNSGGEDGVPAAGGMASDGSMAKSAEEMKGTAALPGDGVDPATPAMATHEEQFYSGLDAVRVINLPPDERMQRILAMPPEELVRFRKSLSNSEMAAAADGLSPMQRETLTSLQGSPRIIGAELLESRMLRDIYSERQLEAVMTDFWLNHFNVYIKKNQNEPFLLPAYERDVIRPRALGKFEDLLVATAKSPAMLMYLDNWQSIGPDSMAARNGGKLAKFAQNPQVKQALKDRGLNENYARELMELHTLGVQCEVSADRPVSMLDKACGRGYTQQDVTEVAEVLTGWTIDQPARSGTYRFEERRHEPGTKTVLGKKIGEKGEAEGLEVLHLLATSPATARFVSRKLAVRFVSDTPPPALVDRMAKAFVVSGGDIKTVLRTMFDSPEFWSPEVRRAKVKTPEEFVVSAVRASGAEVTTAIPLYQALEKLGMPLYGMQTPNGYSWMAEPWVNSGDLVNRLNFAVSLSNDRVGGVQTDWARMLGEQGSAQGLVATGDSAAEKEKKLEVALLGQAVSDRTRETVLAQFQDQTTQQQAEKSFGIRANEQEPMAQVLNISSPKQKVRPPLDREAAGMAGLLLGSPEFQRR</sequence>
<dbReference type="EMBL" id="CP132932">
    <property type="protein sequence ID" value="XCB26215.1"/>
    <property type="molecule type" value="Genomic_DNA"/>
</dbReference>
<dbReference type="AlphaFoldDB" id="A0AAU7ZB63"/>
<name>A0AAU7ZB63_9BACT</name>
<organism evidence="2">
    <name type="scientific">Tunturiibacter empetritectus</name>
    <dbReference type="NCBI Taxonomy" id="3069691"/>
    <lineage>
        <taxon>Bacteria</taxon>
        <taxon>Pseudomonadati</taxon>
        <taxon>Acidobacteriota</taxon>
        <taxon>Terriglobia</taxon>
        <taxon>Terriglobales</taxon>
        <taxon>Acidobacteriaceae</taxon>
        <taxon>Tunturiibacter</taxon>
    </lineage>
</organism>
<evidence type="ECO:0000313" key="2">
    <source>
        <dbReference type="EMBL" id="XCB26215.1"/>
    </source>
</evidence>
<proteinExistence type="predicted"/>
<protein>
    <submittedName>
        <fullName evidence="2">DUF1800 domain-containing protein</fullName>
    </submittedName>
</protein>
<feature type="region of interest" description="Disordered" evidence="1">
    <location>
        <begin position="162"/>
        <end position="184"/>
    </location>
</feature>
<dbReference type="InterPro" id="IPR014917">
    <property type="entry name" value="DUF1800"/>
</dbReference>
<dbReference type="KEGG" id="temp:RBB75_17540"/>
<reference evidence="2" key="1">
    <citation type="submission" date="2023-08" db="EMBL/GenBank/DDBJ databases">
        <authorList>
            <person name="Messyasz A."/>
            <person name="Mannisto M.K."/>
            <person name="Kerkhof L.J."/>
            <person name="Haggblom M."/>
        </authorList>
    </citation>
    <scope>NUCLEOTIDE SEQUENCE</scope>
    <source>
        <strain evidence="2">M8UP23</strain>
    </source>
</reference>